<proteinExistence type="predicted"/>
<gene>
    <name evidence="1" type="ORF">WR25_18437</name>
</gene>
<keyword evidence="2" id="KW-1185">Reference proteome</keyword>
<comment type="caution">
    <text evidence="1">The sequence shown here is derived from an EMBL/GenBank/DDBJ whole genome shotgun (WGS) entry which is preliminary data.</text>
</comment>
<dbReference type="EMBL" id="LIAE01009716">
    <property type="protein sequence ID" value="PAV68634.1"/>
    <property type="molecule type" value="Genomic_DNA"/>
</dbReference>
<name>A0A2A2K3W7_9BILA</name>
<evidence type="ECO:0000313" key="1">
    <source>
        <dbReference type="EMBL" id="PAV68634.1"/>
    </source>
</evidence>
<organism evidence="1 2">
    <name type="scientific">Diploscapter pachys</name>
    <dbReference type="NCBI Taxonomy" id="2018661"/>
    <lineage>
        <taxon>Eukaryota</taxon>
        <taxon>Metazoa</taxon>
        <taxon>Ecdysozoa</taxon>
        <taxon>Nematoda</taxon>
        <taxon>Chromadorea</taxon>
        <taxon>Rhabditida</taxon>
        <taxon>Rhabditina</taxon>
        <taxon>Rhabditomorpha</taxon>
        <taxon>Rhabditoidea</taxon>
        <taxon>Rhabditidae</taxon>
        <taxon>Diploscapter</taxon>
    </lineage>
</organism>
<dbReference type="Proteomes" id="UP000218231">
    <property type="component" value="Unassembled WGS sequence"/>
</dbReference>
<accession>A0A2A2K3W7</accession>
<reference evidence="1 2" key="1">
    <citation type="journal article" date="2017" name="Curr. Biol.">
        <title>Genome architecture and evolution of a unichromosomal asexual nematode.</title>
        <authorList>
            <person name="Fradin H."/>
            <person name="Zegar C."/>
            <person name="Gutwein M."/>
            <person name="Lucas J."/>
            <person name="Kovtun M."/>
            <person name="Corcoran D."/>
            <person name="Baugh L.R."/>
            <person name="Kiontke K."/>
            <person name="Gunsalus K."/>
            <person name="Fitch D.H."/>
            <person name="Piano F."/>
        </authorList>
    </citation>
    <scope>NUCLEOTIDE SEQUENCE [LARGE SCALE GENOMIC DNA]</scope>
    <source>
        <strain evidence="1">PF1309</strain>
    </source>
</reference>
<sequence length="191" mass="20865">MRDRLVEARVQAERQAIAGGVDPVDQPVQLGAAEADDVQHRPEHLALQLGDVGQFDDRRRDEGAVRGVARERELFDAVAAVTHLRDVRVDIGLRLGGDDRADVGRQRVGAADRQLVQRALDHRERAVGDLLLQTQDAQRRTALACAVEGGGDDVRHHLFGERGGIDDHRILPAADAWPVPSGSAARPRSIR</sequence>
<dbReference type="AlphaFoldDB" id="A0A2A2K3W7"/>
<evidence type="ECO:0000313" key="2">
    <source>
        <dbReference type="Proteomes" id="UP000218231"/>
    </source>
</evidence>
<protein>
    <submittedName>
        <fullName evidence="1">Uncharacterized protein</fullName>
    </submittedName>
</protein>